<evidence type="ECO:0000313" key="3">
    <source>
        <dbReference type="Proteomes" id="UP000593580"/>
    </source>
</evidence>
<sequence length="142" mass="15903">MKQLITISQLIITAFLLNSCASSTTKVAPSQNSALNSISKSNAAIEKEGAMQKSLDSWLHDDWEPTIAKDKEIQKKYMKEEKGIESNTSATKTQESHFVDKEDKNFTLQEYVDKAAAYMRAKPNDYNSSNVHKLESMPVIGK</sequence>
<dbReference type="Proteomes" id="UP000593580">
    <property type="component" value="Chromosome"/>
</dbReference>
<keyword evidence="1" id="KW-0732">Signal</keyword>
<keyword evidence="3" id="KW-1185">Reference proteome</keyword>
<proteinExistence type="predicted"/>
<dbReference type="RefSeq" id="WP_193111364.1">
    <property type="nucleotide sequence ID" value="NZ_CP041406.1"/>
</dbReference>
<reference evidence="2 3" key="1">
    <citation type="submission" date="2019-07" db="EMBL/GenBank/DDBJ databases">
        <title>Sulfurimonas paralvinellae sp. nov., a novel mesophilic, hydrogen- and sulfur-oxidizing chemolithoautotroph within the Epsilonproteo- bacteria isolated from a deep-sea hydrothermal vent polychaete nest, reclassification of Thiomicrospira denitrificans as Sulfurimonas denitrificans comb. nov. and emended description of the genus Sulfurimonas.</title>
        <authorList>
            <person name="Wang S."/>
            <person name="Jiang L."/>
            <person name="Shao Z."/>
        </authorList>
    </citation>
    <scope>NUCLEOTIDE SEQUENCE [LARGE SCALE GENOMIC DNA]</scope>
    <source>
        <strain evidence="2 3">GO25</strain>
    </source>
</reference>
<accession>A0A7M1B5V6</accession>
<feature type="signal peptide" evidence="1">
    <location>
        <begin position="1"/>
        <end position="21"/>
    </location>
</feature>
<protein>
    <submittedName>
        <fullName evidence="2">Uncharacterized protein</fullName>
    </submittedName>
</protein>
<dbReference type="EMBL" id="CP041406">
    <property type="protein sequence ID" value="QOP45119.1"/>
    <property type="molecule type" value="Genomic_DNA"/>
</dbReference>
<gene>
    <name evidence="2" type="ORF">FM071_01935</name>
</gene>
<evidence type="ECO:0000256" key="1">
    <source>
        <dbReference type="SAM" id="SignalP"/>
    </source>
</evidence>
<evidence type="ECO:0000313" key="2">
    <source>
        <dbReference type="EMBL" id="QOP45119.1"/>
    </source>
</evidence>
<dbReference type="KEGG" id="spal:FM071_01935"/>
<name>A0A7M1B5V6_9BACT</name>
<organism evidence="2 3">
    <name type="scientific">Sulfurimonas paralvinellae</name>
    <dbReference type="NCBI Taxonomy" id="317658"/>
    <lineage>
        <taxon>Bacteria</taxon>
        <taxon>Pseudomonadati</taxon>
        <taxon>Campylobacterota</taxon>
        <taxon>Epsilonproteobacteria</taxon>
        <taxon>Campylobacterales</taxon>
        <taxon>Sulfurimonadaceae</taxon>
        <taxon>Sulfurimonas</taxon>
    </lineage>
</organism>
<dbReference type="AlphaFoldDB" id="A0A7M1B5V6"/>
<feature type="chain" id="PRO_5032877687" evidence="1">
    <location>
        <begin position="22"/>
        <end position="142"/>
    </location>
</feature>